<name>A5HL21_9CAUD</name>
<dbReference type="InterPro" id="IPR000305">
    <property type="entry name" value="GIY-YIG_endonuc"/>
</dbReference>
<dbReference type="EMBL" id="EF537008">
    <property type="protein sequence ID" value="ABQ12481.1"/>
    <property type="molecule type" value="Genomic_DNA"/>
</dbReference>
<dbReference type="SUPFAM" id="SSF82771">
    <property type="entry name" value="GIY-YIG endonuclease"/>
    <property type="match status" value="1"/>
</dbReference>
<evidence type="ECO:0000256" key="2">
    <source>
        <dbReference type="ARBA" id="ARBA00022842"/>
    </source>
</evidence>
<comment type="cofactor">
    <cofactor evidence="1">
        <name>Mg(2+)</name>
        <dbReference type="ChEBI" id="CHEBI:18420"/>
    </cofactor>
</comment>
<dbReference type="Pfam" id="PF01541">
    <property type="entry name" value="GIY-YIG"/>
    <property type="match status" value="1"/>
</dbReference>
<dbReference type="KEGG" id="vg:5220457"/>
<gene>
    <name evidence="4" type="ORF">PfWMP3_41</name>
</gene>
<evidence type="ECO:0000313" key="5">
    <source>
        <dbReference type="Proteomes" id="UP000006696"/>
    </source>
</evidence>
<evidence type="ECO:0000313" key="4">
    <source>
        <dbReference type="EMBL" id="ABQ12481.1"/>
    </source>
</evidence>
<evidence type="ECO:0000259" key="3">
    <source>
        <dbReference type="Pfam" id="PF01541"/>
    </source>
</evidence>
<dbReference type="Gene3D" id="3.40.1440.10">
    <property type="entry name" value="GIY-YIG endonuclease"/>
    <property type="match status" value="1"/>
</dbReference>
<protein>
    <submittedName>
        <fullName evidence="4">PfWMP3_41</fullName>
    </submittedName>
</protein>
<dbReference type="InterPro" id="IPR035901">
    <property type="entry name" value="GIY-YIG_endonuc_sf"/>
</dbReference>
<feature type="domain" description="GIY-YIG" evidence="3">
    <location>
        <begin position="2"/>
        <end position="72"/>
    </location>
</feature>
<dbReference type="GeneID" id="5220457"/>
<dbReference type="Proteomes" id="UP000006696">
    <property type="component" value="Segment"/>
</dbReference>
<accession>A5HL21</accession>
<keyword evidence="5" id="KW-1185">Reference proteome</keyword>
<reference evidence="4 5" key="1">
    <citation type="journal article" date="2008" name="Microb. Ecol.">
        <title>Genomic analysis of freshwater cyanophage Pf-WMP3 Infecting cyanobacterium Phormidium foveolarum: the conserved elements for a phage.</title>
        <authorList>
            <person name="Liu X."/>
            <person name="Kong S."/>
            <person name="Shi M."/>
            <person name="Fu L."/>
            <person name="Gao Y."/>
            <person name="An C."/>
        </authorList>
    </citation>
    <scope>NUCLEOTIDE SEQUENCE [LARGE SCALE GENOMIC DNA]</scope>
</reference>
<dbReference type="RefSeq" id="YP_001285806.1">
    <property type="nucleotide sequence ID" value="NC_009551.1"/>
</dbReference>
<keyword evidence="2" id="KW-0460">Magnesium</keyword>
<organism evidence="4 5">
    <name type="scientific">Phormidium phage Pf-WMP3</name>
    <dbReference type="NCBI Taxonomy" id="2914005"/>
    <lineage>
        <taxon>Viruses</taxon>
        <taxon>Duplodnaviria</taxon>
        <taxon>Heunggongvirae</taxon>
        <taxon>Uroviricota</taxon>
        <taxon>Caudoviricetes</taxon>
        <taxon>Saffermanviridae</taxon>
        <taxon>Wumptrevirus</taxon>
        <taxon>Wumptrevirus WMP3</taxon>
    </lineage>
</organism>
<evidence type="ECO:0000256" key="1">
    <source>
        <dbReference type="ARBA" id="ARBA00001946"/>
    </source>
</evidence>
<sequence>MSTTYGILNKKSSKCYIGSTTTSLRQRLSVHYALLNNGKHWCGCLQADWLRLGKDAFEVITFNDNEDEVLETYPNEVYNHCRTAKRTDSSASVDDLLFKYLDTPDRWHKGKGRPAVVSYGTLSFTVTTLGGFARAMRFNAGKLHEVASGKRGSYKGFTVKWVG</sequence>
<proteinExistence type="predicted"/>